<evidence type="ECO:0000313" key="4">
    <source>
        <dbReference type="EMBL" id="SFV60511.1"/>
    </source>
</evidence>
<dbReference type="InterPro" id="IPR035996">
    <property type="entry name" value="4pyrrol_Methylase_sf"/>
</dbReference>
<organism evidence="4">
    <name type="scientific">hydrothermal vent metagenome</name>
    <dbReference type="NCBI Taxonomy" id="652676"/>
    <lineage>
        <taxon>unclassified sequences</taxon>
        <taxon>metagenomes</taxon>
        <taxon>ecological metagenomes</taxon>
    </lineage>
</organism>
<accession>A0A1W1C465</accession>
<protein>
    <submittedName>
        <fullName evidence="4">Cobalt-precorrin-2 C20-methyltransferase</fullName>
        <ecNumber evidence="4">2.1.1.130</ecNumber>
    </submittedName>
</protein>
<evidence type="ECO:0000256" key="2">
    <source>
        <dbReference type="ARBA" id="ARBA00022573"/>
    </source>
</evidence>
<dbReference type="Pfam" id="PF00590">
    <property type="entry name" value="TP_methylase"/>
    <property type="match status" value="1"/>
</dbReference>
<keyword evidence="2" id="KW-0169">Cobalamin biosynthesis</keyword>
<dbReference type="PANTHER" id="PTHR43467:SF2">
    <property type="entry name" value="COBALT-PRECORRIN-2 C(20)-METHYLTRANSFERASE"/>
    <property type="match status" value="1"/>
</dbReference>
<proteinExistence type="predicted"/>
<reference evidence="4" key="1">
    <citation type="submission" date="2016-10" db="EMBL/GenBank/DDBJ databases">
        <authorList>
            <person name="de Groot N.N."/>
        </authorList>
    </citation>
    <scope>NUCLEOTIDE SEQUENCE</scope>
</reference>
<dbReference type="AlphaFoldDB" id="A0A1W1C465"/>
<keyword evidence="4" id="KW-0808">Transferase</keyword>
<feature type="domain" description="Tetrapyrrole methylase" evidence="3">
    <location>
        <begin position="4"/>
        <end position="171"/>
    </location>
</feature>
<sequence>MKKKLYMVSLGPADIELLTLKACRAFEESDAICIPTKSSDSSFDKSISYKIVKEALEFLGIKRELVPVYSPMLFNEDDWKDEANIILETLKRYDCVSFVTLGDAGVYSSIYYLLDIIKDRDIDIYNNSEVIAGVTSFSAGSARVKKALCLGDEELIIKPINPRGKVETTKILMRPKIGMDTDMLGEGDFYTYENMYLEGENISPYKIDRVKNYMTLFINFAKRNSLS</sequence>
<dbReference type="GO" id="GO:0030788">
    <property type="term" value="F:precorrin-2 C20-methyltransferase activity"/>
    <property type="evidence" value="ECO:0007669"/>
    <property type="project" value="UniProtKB-EC"/>
</dbReference>
<dbReference type="Gene3D" id="3.40.1010.10">
    <property type="entry name" value="Cobalt-precorrin-4 Transmethylase, Domain 1"/>
    <property type="match status" value="1"/>
</dbReference>
<dbReference type="InterPro" id="IPR000878">
    <property type="entry name" value="4pyrrol_Mease"/>
</dbReference>
<dbReference type="PANTHER" id="PTHR43467">
    <property type="entry name" value="COBALT-PRECORRIN-2 C(20)-METHYLTRANSFERASE"/>
    <property type="match status" value="1"/>
</dbReference>
<keyword evidence="4" id="KW-0489">Methyltransferase</keyword>
<dbReference type="GO" id="GO:0032259">
    <property type="term" value="P:methylation"/>
    <property type="evidence" value="ECO:0007669"/>
    <property type="project" value="UniProtKB-KW"/>
</dbReference>
<evidence type="ECO:0000259" key="3">
    <source>
        <dbReference type="Pfam" id="PF00590"/>
    </source>
</evidence>
<dbReference type="SUPFAM" id="SSF53790">
    <property type="entry name" value="Tetrapyrrole methylase"/>
    <property type="match status" value="1"/>
</dbReference>
<dbReference type="EMBL" id="FPHG01000043">
    <property type="protein sequence ID" value="SFV60511.1"/>
    <property type="molecule type" value="Genomic_DNA"/>
</dbReference>
<dbReference type="EC" id="2.1.1.130" evidence="4"/>
<dbReference type="GO" id="GO:0009236">
    <property type="term" value="P:cobalamin biosynthetic process"/>
    <property type="evidence" value="ECO:0007669"/>
    <property type="project" value="UniProtKB-KW"/>
</dbReference>
<name>A0A1W1C465_9ZZZZ</name>
<comment type="pathway">
    <text evidence="1">Cofactor biosynthesis; adenosylcobalamin biosynthesis.</text>
</comment>
<evidence type="ECO:0000256" key="1">
    <source>
        <dbReference type="ARBA" id="ARBA00004953"/>
    </source>
</evidence>
<dbReference type="InterPro" id="IPR014777">
    <property type="entry name" value="4pyrrole_Mease_sub1"/>
</dbReference>
<gene>
    <name evidence="4" type="ORF">MNB_SV-9-789</name>
</gene>